<dbReference type="SMART" id="SM00645">
    <property type="entry name" value="Pept_C1"/>
    <property type="match status" value="1"/>
</dbReference>
<accession>A0A9P1N881</accession>
<dbReference type="PANTHER" id="PTHR12411">
    <property type="entry name" value="CYSTEINE PROTEASE FAMILY C1-RELATED"/>
    <property type="match status" value="1"/>
</dbReference>
<dbReference type="InterPro" id="IPR013128">
    <property type="entry name" value="Peptidase_C1A"/>
</dbReference>
<comment type="similarity">
    <text evidence="1">Belongs to the peptidase C1 family.</text>
</comment>
<dbReference type="PROSITE" id="PS00640">
    <property type="entry name" value="THIOL_PROTEASE_ASN"/>
    <property type="match status" value="1"/>
</dbReference>
<dbReference type="Pfam" id="PF00112">
    <property type="entry name" value="Peptidase_C1"/>
    <property type="match status" value="1"/>
</dbReference>
<evidence type="ECO:0000259" key="2">
    <source>
        <dbReference type="SMART" id="SM00645"/>
    </source>
</evidence>
<name>A0A9P1N881_9PELO</name>
<dbReference type="InterPro" id="IPR039417">
    <property type="entry name" value="Peptidase_C1A_papain-like"/>
</dbReference>
<evidence type="ECO:0000256" key="1">
    <source>
        <dbReference type="ARBA" id="ARBA00008455"/>
    </source>
</evidence>
<dbReference type="GO" id="GO:0008234">
    <property type="term" value="F:cysteine-type peptidase activity"/>
    <property type="evidence" value="ECO:0007669"/>
    <property type="project" value="InterPro"/>
</dbReference>
<dbReference type="AlphaFoldDB" id="A0A9P1N881"/>
<organism evidence="3 4">
    <name type="scientific">Caenorhabditis angaria</name>
    <dbReference type="NCBI Taxonomy" id="860376"/>
    <lineage>
        <taxon>Eukaryota</taxon>
        <taxon>Metazoa</taxon>
        <taxon>Ecdysozoa</taxon>
        <taxon>Nematoda</taxon>
        <taxon>Chromadorea</taxon>
        <taxon>Rhabditida</taxon>
        <taxon>Rhabditina</taxon>
        <taxon>Rhabditomorpha</taxon>
        <taxon>Rhabditoidea</taxon>
        <taxon>Rhabditidae</taxon>
        <taxon>Peloderinae</taxon>
        <taxon>Caenorhabditis</taxon>
    </lineage>
</organism>
<dbReference type="EMBL" id="CANHGI010000006">
    <property type="protein sequence ID" value="CAI5454794.1"/>
    <property type="molecule type" value="Genomic_DNA"/>
</dbReference>
<dbReference type="InterPro" id="IPR038765">
    <property type="entry name" value="Papain-like_cys_pep_sf"/>
</dbReference>
<proteinExistence type="inferred from homology"/>
<dbReference type="SUPFAM" id="SSF54001">
    <property type="entry name" value="Cysteine proteinases"/>
    <property type="match status" value="1"/>
</dbReference>
<dbReference type="InterPro" id="IPR025661">
    <property type="entry name" value="Pept_asp_AS"/>
</dbReference>
<feature type="domain" description="Peptidase C1A papain C-terminal" evidence="2">
    <location>
        <begin position="1"/>
        <end position="191"/>
    </location>
</feature>
<dbReference type="InterPro" id="IPR000668">
    <property type="entry name" value="Peptidase_C1A_C"/>
</dbReference>
<comment type="caution">
    <text evidence="3">The sequence shown here is derived from an EMBL/GenBank/DDBJ whole genome shotgun (WGS) entry which is preliminary data.</text>
</comment>
<gene>
    <name evidence="3" type="ORF">CAMP_LOCUS17431</name>
</gene>
<dbReference type="CDD" id="cd02248">
    <property type="entry name" value="Peptidase_C1A"/>
    <property type="match status" value="1"/>
</dbReference>
<keyword evidence="4" id="KW-1185">Reference proteome</keyword>
<evidence type="ECO:0000313" key="3">
    <source>
        <dbReference type="EMBL" id="CAI5454794.1"/>
    </source>
</evidence>
<reference evidence="3" key="1">
    <citation type="submission" date="2022-11" db="EMBL/GenBank/DDBJ databases">
        <authorList>
            <person name="Kikuchi T."/>
        </authorList>
    </citation>
    <scope>NUCLEOTIDE SEQUENCE</scope>
    <source>
        <strain evidence="3">PS1010</strain>
    </source>
</reference>
<dbReference type="Proteomes" id="UP001152747">
    <property type="component" value="Unassembled WGS sequence"/>
</dbReference>
<dbReference type="GO" id="GO:0006508">
    <property type="term" value="P:proteolysis"/>
    <property type="evidence" value="ECO:0007669"/>
    <property type="project" value="InterPro"/>
</dbReference>
<protein>
    <recommendedName>
        <fullName evidence="2">Peptidase C1A papain C-terminal domain-containing protein</fullName>
    </recommendedName>
</protein>
<sequence length="193" mass="21925">MGCGSCWAFATAAAIETAYAIKTGVLIQLSPQEIVDCDRSNFGCYGGYWENSVDFVRKYGIGTEKSYPYRGNASECNILDNSTRYFIDDYKMLDRDEEVIADWVYQHGPVVFGIKTTRDFYFYQSGIFYPDWVNKTIGGHAMIIVGYGVENGTKYWIVKNSWGVEWGENGYLRLIRGVNSCDLNKYVVAPILH</sequence>
<dbReference type="OrthoDB" id="10253408at2759"/>
<dbReference type="Gene3D" id="3.90.70.10">
    <property type="entry name" value="Cysteine proteinases"/>
    <property type="match status" value="1"/>
</dbReference>
<evidence type="ECO:0000313" key="4">
    <source>
        <dbReference type="Proteomes" id="UP001152747"/>
    </source>
</evidence>